<dbReference type="Proteomes" id="UP001276659">
    <property type="component" value="Unassembled WGS sequence"/>
</dbReference>
<keyword evidence="1" id="KW-0732">Signal</keyword>
<sequence>MHLLFSILPFLTITVLAAPQSTPLPSTGVPVTNAPAAAASSAAPSLNSAASASSASFASEYAALTSEFGSLPTTTGPDECGPLIVDPSVPDTCSSPVSLSPNNVPAAYGVQCLNDTLTTPLNTTACIAPIKTLCAAEWQYPGQWIWASAPGCTIGSFLPPFGNSARYPDQFDCEELIYVSMINECDANGVGYNIAAVNLKQLPDNTAGTYGAGKQVSQAYGSYIVSERQLRNLSDAQGCTTYQRDPSNPHVAAKPVTTDCATAGKGAIDLKLVAGD</sequence>
<accession>A0AAD9ZCH6</accession>
<proteinExistence type="predicted"/>
<comment type="caution">
    <text evidence="2">The sequence shown here is derived from an EMBL/GenBank/DDBJ whole genome shotgun (WGS) entry which is preliminary data.</text>
</comment>
<dbReference type="EMBL" id="JASNWA010000006">
    <property type="protein sequence ID" value="KAK3175151.1"/>
    <property type="molecule type" value="Genomic_DNA"/>
</dbReference>
<feature type="chain" id="PRO_5042184173" evidence="1">
    <location>
        <begin position="18"/>
        <end position="276"/>
    </location>
</feature>
<protein>
    <submittedName>
        <fullName evidence="2">Uncharacterized protein</fullName>
    </submittedName>
</protein>
<gene>
    <name evidence="2" type="ORF">OEA41_002397</name>
</gene>
<evidence type="ECO:0000256" key="1">
    <source>
        <dbReference type="SAM" id="SignalP"/>
    </source>
</evidence>
<keyword evidence="3" id="KW-1185">Reference proteome</keyword>
<evidence type="ECO:0000313" key="2">
    <source>
        <dbReference type="EMBL" id="KAK3175151.1"/>
    </source>
</evidence>
<dbReference type="AlphaFoldDB" id="A0AAD9ZCH6"/>
<reference evidence="2" key="1">
    <citation type="submission" date="2022-11" db="EMBL/GenBank/DDBJ databases">
        <title>Chromosomal genome sequence assembly and mating type (MAT) locus characterization of the leprose asexual lichenized fungus Lepraria neglecta (Nyl.) Erichsen.</title>
        <authorList>
            <person name="Allen J.L."/>
            <person name="Pfeffer B."/>
        </authorList>
    </citation>
    <scope>NUCLEOTIDE SEQUENCE</scope>
    <source>
        <strain evidence="2">Allen 5258</strain>
    </source>
</reference>
<organism evidence="2 3">
    <name type="scientific">Lepraria neglecta</name>
    <dbReference type="NCBI Taxonomy" id="209136"/>
    <lineage>
        <taxon>Eukaryota</taxon>
        <taxon>Fungi</taxon>
        <taxon>Dikarya</taxon>
        <taxon>Ascomycota</taxon>
        <taxon>Pezizomycotina</taxon>
        <taxon>Lecanoromycetes</taxon>
        <taxon>OSLEUM clade</taxon>
        <taxon>Lecanoromycetidae</taxon>
        <taxon>Lecanorales</taxon>
        <taxon>Lecanorineae</taxon>
        <taxon>Stereocaulaceae</taxon>
        <taxon>Lepraria</taxon>
    </lineage>
</organism>
<name>A0AAD9ZCH6_9LECA</name>
<feature type="signal peptide" evidence="1">
    <location>
        <begin position="1"/>
        <end position="17"/>
    </location>
</feature>
<evidence type="ECO:0000313" key="3">
    <source>
        <dbReference type="Proteomes" id="UP001276659"/>
    </source>
</evidence>